<dbReference type="EMBL" id="JAOB01000014">
    <property type="protein sequence ID" value="EUA68466.1"/>
    <property type="molecule type" value="Genomic_DNA"/>
</dbReference>
<reference evidence="2" key="1">
    <citation type="submission" date="2014-01" db="EMBL/GenBank/DDBJ databases">
        <authorList>
            <person name="Brown-Elliot B."/>
            <person name="Wallace R."/>
            <person name="Lenaerts A."/>
            <person name="Ordway D."/>
            <person name="DeGroote M.A."/>
            <person name="Parker T."/>
            <person name="Sizemore C."/>
            <person name="Tallon L.J."/>
            <person name="Sadzewicz L.K."/>
            <person name="Sengamalay N."/>
            <person name="Fraser C.M."/>
            <person name="Hine E."/>
            <person name="Shefchek K.A."/>
            <person name="Das S.P."/>
            <person name="Tettelin H."/>
        </authorList>
    </citation>
    <scope>NUCLEOTIDE SEQUENCE [LARGE SCALE GENOMIC DNA]</scope>
    <source>
        <strain evidence="2">4042</strain>
    </source>
</reference>
<dbReference type="PATRIC" id="fig|1299334.3.peg.1758"/>
<name>X8DK94_MYCXE</name>
<comment type="caution">
    <text evidence="2">The sequence shown here is derived from an EMBL/GenBank/DDBJ whole genome shotgun (WGS) entry which is preliminary data.</text>
</comment>
<evidence type="ECO:0000313" key="2">
    <source>
        <dbReference type="EMBL" id="EUA68466.1"/>
    </source>
</evidence>
<accession>X8DK94</accession>
<sequence>MTRLGTASRRRRHRYRRRRLAAALPLTGRGDASWCSARPPKQAGSPPPTTPGWYRSGAADSDDSVEAHVADTLAAAQVV</sequence>
<feature type="region of interest" description="Disordered" evidence="1">
    <location>
        <begin position="29"/>
        <end position="65"/>
    </location>
</feature>
<proteinExistence type="predicted"/>
<gene>
    <name evidence="2" type="ORF">I553_3931</name>
</gene>
<organism evidence="2">
    <name type="scientific">Mycobacterium xenopi 4042</name>
    <dbReference type="NCBI Taxonomy" id="1299334"/>
    <lineage>
        <taxon>Bacteria</taxon>
        <taxon>Bacillati</taxon>
        <taxon>Actinomycetota</taxon>
        <taxon>Actinomycetes</taxon>
        <taxon>Mycobacteriales</taxon>
        <taxon>Mycobacteriaceae</taxon>
        <taxon>Mycobacterium</taxon>
    </lineage>
</organism>
<dbReference type="AlphaFoldDB" id="X8DK94"/>
<evidence type="ECO:0000256" key="1">
    <source>
        <dbReference type="SAM" id="MobiDB-lite"/>
    </source>
</evidence>
<protein>
    <submittedName>
        <fullName evidence="2">Uncharacterized protein</fullName>
    </submittedName>
</protein>